<dbReference type="Pfam" id="PF11148">
    <property type="entry name" value="DUF2922"/>
    <property type="match status" value="1"/>
</dbReference>
<dbReference type="STRING" id="1236973.JCM9157_3637"/>
<evidence type="ECO:0000313" key="1">
    <source>
        <dbReference type="EMBL" id="GAE36451.1"/>
    </source>
</evidence>
<comment type="caution">
    <text evidence="1">The sequence shown here is derived from an EMBL/GenBank/DDBJ whole genome shotgun (WGS) entry which is preliminary data.</text>
</comment>
<dbReference type="Proteomes" id="UP000018896">
    <property type="component" value="Unassembled WGS sequence"/>
</dbReference>
<gene>
    <name evidence="1" type="ORF">JCM9157_3637</name>
</gene>
<dbReference type="EMBL" id="BAUV01000035">
    <property type="protein sequence ID" value="GAE36451.1"/>
    <property type="molecule type" value="Genomic_DNA"/>
</dbReference>
<evidence type="ECO:0000313" key="2">
    <source>
        <dbReference type="Proteomes" id="UP000018896"/>
    </source>
</evidence>
<proteinExistence type="predicted"/>
<sequence length="72" mass="7969">MEPILTLELRFNNEQNRQVTIRIPNPKTNLTAQEVSAVMDVLLNTPALGGHAMLITSKIDARIVSRGVDVIM</sequence>
<organism evidence="1 2">
    <name type="scientific">Halalkalibacter akibai (strain ATCC 43226 / DSM 21942 / CIP 109018 / JCM 9157 / 1139)</name>
    <name type="common">Bacillus akibai</name>
    <dbReference type="NCBI Taxonomy" id="1236973"/>
    <lineage>
        <taxon>Bacteria</taxon>
        <taxon>Bacillati</taxon>
        <taxon>Bacillota</taxon>
        <taxon>Bacilli</taxon>
        <taxon>Bacillales</taxon>
        <taxon>Bacillaceae</taxon>
        <taxon>Halalkalibacter</taxon>
    </lineage>
</organism>
<name>W4QWJ5_HALA3</name>
<reference evidence="1 2" key="1">
    <citation type="journal article" date="2014" name="Genome Announc.">
        <title>Draft Genome Sequences of Three Alkaliphilic Bacillus Strains, Bacillus wakoensis JCM 9140T, Bacillus akibai JCM 9157T, and Bacillus hemicellulosilyticus JCM 9152T.</title>
        <authorList>
            <person name="Yuki M."/>
            <person name="Oshima K."/>
            <person name="Suda W."/>
            <person name="Oshida Y."/>
            <person name="Kitamura K."/>
            <person name="Iida T."/>
            <person name="Hattori M."/>
            <person name="Ohkuma M."/>
        </authorList>
    </citation>
    <scope>NUCLEOTIDE SEQUENCE [LARGE SCALE GENOMIC DNA]</scope>
    <source>
        <strain evidence="1 2">JCM 9157</strain>
    </source>
</reference>
<dbReference type="InterPro" id="IPR021321">
    <property type="entry name" value="DUF2922"/>
</dbReference>
<keyword evidence="2" id="KW-1185">Reference proteome</keyword>
<dbReference type="AlphaFoldDB" id="W4QWJ5"/>
<dbReference type="RefSeq" id="WP_035666459.1">
    <property type="nucleotide sequence ID" value="NZ_BAUV01000035.1"/>
</dbReference>
<accession>W4QWJ5</accession>
<evidence type="ECO:0008006" key="3">
    <source>
        <dbReference type="Google" id="ProtNLM"/>
    </source>
</evidence>
<protein>
    <recommendedName>
        <fullName evidence="3">DUF2922 domain-containing protein</fullName>
    </recommendedName>
</protein>